<evidence type="ECO:0000259" key="7">
    <source>
        <dbReference type="SMART" id="SM00181"/>
    </source>
</evidence>
<dbReference type="SUPFAM" id="SSF57196">
    <property type="entry name" value="EGF/Laminin"/>
    <property type="match status" value="1"/>
</dbReference>
<dbReference type="InterPro" id="IPR050778">
    <property type="entry name" value="Cueball_EGF_LRP_Nidogen"/>
</dbReference>
<feature type="repeat" description="LDL-receptor class B" evidence="6">
    <location>
        <begin position="221"/>
        <end position="265"/>
    </location>
</feature>
<protein>
    <recommendedName>
        <fullName evidence="7">EGF-like domain-containing protein</fullName>
    </recommendedName>
</protein>
<dbReference type="PROSITE" id="PS51120">
    <property type="entry name" value="LDLRB"/>
    <property type="match status" value="4"/>
</dbReference>
<dbReference type="InterPro" id="IPR000742">
    <property type="entry name" value="EGF"/>
</dbReference>
<dbReference type="OrthoDB" id="664115at2759"/>
<feature type="repeat" description="LDL-receptor class B" evidence="6">
    <location>
        <begin position="134"/>
        <end position="176"/>
    </location>
</feature>
<dbReference type="Gene3D" id="2.120.10.30">
    <property type="entry name" value="TolB, C-terminal domain"/>
    <property type="match status" value="2"/>
</dbReference>
<accession>A0A8B6H7C3</accession>
<dbReference type="Pfam" id="PF00058">
    <property type="entry name" value="Ldl_recept_b"/>
    <property type="match status" value="3"/>
</dbReference>
<keyword evidence="3" id="KW-0677">Repeat</keyword>
<reference evidence="8" key="1">
    <citation type="submission" date="2018-11" db="EMBL/GenBank/DDBJ databases">
        <authorList>
            <person name="Alioto T."/>
            <person name="Alioto T."/>
        </authorList>
    </citation>
    <scope>NUCLEOTIDE SEQUENCE</scope>
</reference>
<dbReference type="SMART" id="SM00181">
    <property type="entry name" value="EGF"/>
    <property type="match status" value="1"/>
</dbReference>
<dbReference type="SMART" id="SM00135">
    <property type="entry name" value="LY"/>
    <property type="match status" value="9"/>
</dbReference>
<organism evidence="8 9">
    <name type="scientific">Mytilus galloprovincialis</name>
    <name type="common">Mediterranean mussel</name>
    <dbReference type="NCBI Taxonomy" id="29158"/>
    <lineage>
        <taxon>Eukaryota</taxon>
        <taxon>Metazoa</taxon>
        <taxon>Spiralia</taxon>
        <taxon>Lophotrochozoa</taxon>
        <taxon>Mollusca</taxon>
        <taxon>Bivalvia</taxon>
        <taxon>Autobranchia</taxon>
        <taxon>Pteriomorphia</taxon>
        <taxon>Mytilida</taxon>
        <taxon>Mytiloidea</taxon>
        <taxon>Mytilidae</taxon>
        <taxon>Mytilinae</taxon>
        <taxon>Mytilus</taxon>
    </lineage>
</organism>
<dbReference type="AlphaFoldDB" id="A0A8B6H7C3"/>
<keyword evidence="2" id="KW-0732">Signal</keyword>
<dbReference type="Proteomes" id="UP000596742">
    <property type="component" value="Unassembled WGS sequence"/>
</dbReference>
<evidence type="ECO:0000256" key="6">
    <source>
        <dbReference type="PROSITE-ProRule" id="PRU00461"/>
    </source>
</evidence>
<feature type="non-terminal residue" evidence="8">
    <location>
        <position position="588"/>
    </location>
</feature>
<dbReference type="InterPro" id="IPR011042">
    <property type="entry name" value="6-blade_b-propeller_TolB-like"/>
</dbReference>
<evidence type="ECO:0000256" key="1">
    <source>
        <dbReference type="ARBA" id="ARBA00022536"/>
    </source>
</evidence>
<evidence type="ECO:0000256" key="3">
    <source>
        <dbReference type="ARBA" id="ARBA00022737"/>
    </source>
</evidence>
<gene>
    <name evidence="8" type="ORF">MGAL_10B036735</name>
</gene>
<keyword evidence="1" id="KW-0245">EGF-like domain</keyword>
<feature type="domain" description="EGF-like" evidence="7">
    <location>
        <begin position="544"/>
        <end position="586"/>
    </location>
</feature>
<comment type="caution">
    <text evidence="8">The sequence shown here is derived from an EMBL/GenBank/DDBJ whole genome shotgun (WGS) entry which is preliminary data.</text>
</comment>
<feature type="repeat" description="LDL-receptor class B" evidence="6">
    <location>
        <begin position="357"/>
        <end position="403"/>
    </location>
</feature>
<proteinExistence type="predicted"/>
<sequence>MLKLWTKIHGSENCIIKSCYKELVANSNKCKNWATCIKTILYDLETRPQLIFADSTEINAIELETWTNITLLDDLKGARSVDYHYEKGLIFWTDVIGRHISVTGITNDLLRKNEAIVRTKMGVSFGMAVDWINDHIYWTDETFQSVHVSNLQGENRRTLIANAIEKPRGVAITPSDRILFFSDCGSTYPRIERCGLDGKDRETIVANVGEPISLTIDHKVKRIYWTDRLQKGIYSAKFDGSSIKTVMKNSNYLAEPYGIAVHKDKVYWTNWRNGEILRTDKYASYEVEKVFSSALNYPIGLVVYDNTEQQTWGRNVKILHTEEGKISETDIDSGHRNTLSVMSTAKLVGIDYDYDRDLMFWTDSYNQNIYVQIHVCDYYGVHRKTFVTKELVYPDALALSPKDGLMFFSDFDLIFGGKILRSAMDGSERKTIINKGVNEVFGMAIDQQGRRIYWTDASLQTIKSATFDGTDVHTIITITEKPSFNPYGIDVFGEMIYWTNNKDRSVYTVHKYTGKDMKPFLTNLDSPKHMKIVSKESQKEGLNRCGKNNGHCDHLCLPVPVTPLTHKGYSCACSDGFMLEDNVHCILK</sequence>
<keyword evidence="4" id="KW-1015">Disulfide bond</keyword>
<dbReference type="FunFam" id="2.120.10.30:FF:000241">
    <property type="entry name" value="Low-density lipoprotein receptor-related protein 6"/>
    <property type="match status" value="2"/>
</dbReference>
<keyword evidence="9" id="KW-1185">Reference proteome</keyword>
<dbReference type="SUPFAM" id="SSF63825">
    <property type="entry name" value="YWTD domain"/>
    <property type="match status" value="2"/>
</dbReference>
<dbReference type="InterPro" id="IPR000033">
    <property type="entry name" value="LDLR_classB_rpt"/>
</dbReference>
<dbReference type="PANTHER" id="PTHR46513:SF13">
    <property type="entry name" value="EGF-LIKE DOMAIN-CONTAINING PROTEIN"/>
    <property type="match status" value="1"/>
</dbReference>
<feature type="repeat" description="LDL-receptor class B" evidence="6">
    <location>
        <begin position="450"/>
        <end position="495"/>
    </location>
</feature>
<keyword evidence="5" id="KW-0325">Glycoprotein</keyword>
<evidence type="ECO:0000313" key="8">
    <source>
        <dbReference type="EMBL" id="VDI75101.1"/>
    </source>
</evidence>
<dbReference type="EMBL" id="UYJE01009625">
    <property type="protein sequence ID" value="VDI75101.1"/>
    <property type="molecule type" value="Genomic_DNA"/>
</dbReference>
<evidence type="ECO:0000256" key="5">
    <source>
        <dbReference type="ARBA" id="ARBA00023180"/>
    </source>
</evidence>
<evidence type="ECO:0000256" key="2">
    <source>
        <dbReference type="ARBA" id="ARBA00022729"/>
    </source>
</evidence>
<name>A0A8B6H7C3_MYTGA</name>
<evidence type="ECO:0000256" key="4">
    <source>
        <dbReference type="ARBA" id="ARBA00023157"/>
    </source>
</evidence>
<dbReference type="PANTHER" id="PTHR46513">
    <property type="entry name" value="VITELLOGENIN RECEPTOR-LIKE PROTEIN-RELATED-RELATED"/>
    <property type="match status" value="1"/>
</dbReference>
<evidence type="ECO:0000313" key="9">
    <source>
        <dbReference type="Proteomes" id="UP000596742"/>
    </source>
</evidence>